<dbReference type="Gene3D" id="1.20.5.390">
    <property type="entry name" value="L1 transposable element, trimerization domain"/>
    <property type="match status" value="1"/>
</dbReference>
<accession>A0A232FE24</accession>
<name>A0A232FE24_9HYME</name>
<keyword evidence="4" id="KW-1185">Reference proteome</keyword>
<dbReference type="AlphaFoldDB" id="A0A232FE24"/>
<dbReference type="EMBL" id="NNAY01000358">
    <property type="protein sequence ID" value="OXU28912.1"/>
    <property type="molecule type" value="Genomic_DNA"/>
</dbReference>
<dbReference type="Proteomes" id="UP000215335">
    <property type="component" value="Unassembled WGS sequence"/>
</dbReference>
<proteinExistence type="predicted"/>
<organism evidence="3 4">
    <name type="scientific">Trichomalopsis sarcophagae</name>
    <dbReference type="NCBI Taxonomy" id="543379"/>
    <lineage>
        <taxon>Eukaryota</taxon>
        <taxon>Metazoa</taxon>
        <taxon>Ecdysozoa</taxon>
        <taxon>Arthropoda</taxon>
        <taxon>Hexapoda</taxon>
        <taxon>Insecta</taxon>
        <taxon>Pterygota</taxon>
        <taxon>Neoptera</taxon>
        <taxon>Endopterygota</taxon>
        <taxon>Hymenoptera</taxon>
        <taxon>Apocrita</taxon>
        <taxon>Proctotrupomorpha</taxon>
        <taxon>Chalcidoidea</taxon>
        <taxon>Pteromalidae</taxon>
        <taxon>Pteromalinae</taxon>
        <taxon>Trichomalopsis</taxon>
    </lineage>
</organism>
<keyword evidence="1" id="KW-0175">Coiled coil</keyword>
<dbReference type="InterPro" id="IPR032409">
    <property type="entry name" value="GEF6/7_CC"/>
</dbReference>
<feature type="coiled-coil region" evidence="1">
    <location>
        <begin position="110"/>
        <end position="137"/>
    </location>
</feature>
<evidence type="ECO:0000256" key="1">
    <source>
        <dbReference type="SAM" id="Coils"/>
    </source>
</evidence>
<dbReference type="STRING" id="543379.A0A232FE24"/>
<dbReference type="Pfam" id="PF16523">
    <property type="entry name" value="betaPIX_CC"/>
    <property type="match status" value="1"/>
</dbReference>
<evidence type="ECO:0000313" key="3">
    <source>
        <dbReference type="EMBL" id="OXU28912.1"/>
    </source>
</evidence>
<protein>
    <recommendedName>
        <fullName evidence="2">Rho guanine nucleotide exchange factor 6/7 coiled-coil domain-containing protein</fullName>
    </recommendedName>
</protein>
<dbReference type="OrthoDB" id="6019202at2759"/>
<comment type="caution">
    <text evidence="3">The sequence shown here is derived from an EMBL/GenBank/DDBJ whole genome shotgun (WGS) entry which is preliminary data.</text>
</comment>
<sequence>MNHRGCSDYRSCLYDNSSSQNSKLQAAGAEHSLSPGIKAPWSLASFRPAPPIYALKTFGKPDAVDSCRSTKTCTMLDFDPLHKVNDRASFMHSRVGNWETCEDRWLSETVKALKSQMTDLQSQVSQLCKQLEEERKSRLSLAATVKRSMAVIDGAVP</sequence>
<gene>
    <name evidence="3" type="ORF">TSAR_006801</name>
</gene>
<feature type="domain" description="Rho guanine nucleotide exchange factor 6/7 coiled-coil" evidence="2">
    <location>
        <begin position="95"/>
        <end position="153"/>
    </location>
</feature>
<evidence type="ECO:0000313" key="4">
    <source>
        <dbReference type="Proteomes" id="UP000215335"/>
    </source>
</evidence>
<evidence type="ECO:0000259" key="2">
    <source>
        <dbReference type="Pfam" id="PF16523"/>
    </source>
</evidence>
<reference evidence="3 4" key="1">
    <citation type="journal article" date="2017" name="Curr. Biol.">
        <title>The Evolution of Venom by Co-option of Single-Copy Genes.</title>
        <authorList>
            <person name="Martinson E.O."/>
            <person name="Mrinalini"/>
            <person name="Kelkar Y.D."/>
            <person name="Chang C.H."/>
            <person name="Werren J.H."/>
        </authorList>
    </citation>
    <scope>NUCLEOTIDE SEQUENCE [LARGE SCALE GENOMIC DNA]</scope>
    <source>
        <strain evidence="3 4">Alberta</strain>
        <tissue evidence="3">Whole body</tissue>
    </source>
</reference>